<dbReference type="AlphaFoldDB" id="A0A9D2ZUE9"/>
<feature type="domain" description="Uncharacterized protein YyaB-like PH" evidence="1">
    <location>
        <begin position="7"/>
        <end position="70"/>
    </location>
</feature>
<sequence>MRIGIADKGKLVCKGGEEIETVEIPIDEISKITLKSKLGYTRVTVTHSGKQSKLYPQDAASFVALLLERNKDIEVFNG</sequence>
<reference evidence="2" key="1">
    <citation type="journal article" date="2021" name="PeerJ">
        <title>Extensive microbial diversity within the chicken gut microbiome revealed by metagenomics and culture.</title>
        <authorList>
            <person name="Gilroy R."/>
            <person name="Ravi A."/>
            <person name="Getino M."/>
            <person name="Pursley I."/>
            <person name="Horton D.L."/>
            <person name="Alikhan N.F."/>
            <person name="Baker D."/>
            <person name="Gharbi K."/>
            <person name="Hall N."/>
            <person name="Watson M."/>
            <person name="Adriaenssens E.M."/>
            <person name="Foster-Nyarko E."/>
            <person name="Jarju S."/>
            <person name="Secka A."/>
            <person name="Antonio M."/>
            <person name="Oren A."/>
            <person name="Chaudhuri R.R."/>
            <person name="La Ragione R."/>
            <person name="Hildebrand F."/>
            <person name="Pallen M.J."/>
        </authorList>
    </citation>
    <scope>NUCLEOTIDE SEQUENCE</scope>
    <source>
        <strain evidence="2">MalCec1-1739</strain>
    </source>
</reference>
<dbReference type="EMBL" id="DWUP01000034">
    <property type="protein sequence ID" value="HJD52446.1"/>
    <property type="molecule type" value="Genomic_DNA"/>
</dbReference>
<evidence type="ECO:0000259" key="1">
    <source>
        <dbReference type="Pfam" id="PF06713"/>
    </source>
</evidence>
<proteinExistence type="predicted"/>
<evidence type="ECO:0000313" key="2">
    <source>
        <dbReference type="EMBL" id="HJD52446.1"/>
    </source>
</evidence>
<dbReference type="GO" id="GO:0030153">
    <property type="term" value="P:bacteriocin immunity"/>
    <property type="evidence" value="ECO:0007669"/>
    <property type="project" value="InterPro"/>
</dbReference>
<accession>A0A9D2ZUE9</accession>
<comment type="caution">
    <text evidence="2">The sequence shown here is derived from an EMBL/GenBank/DDBJ whole genome shotgun (WGS) entry which is preliminary data.</text>
</comment>
<evidence type="ECO:0000313" key="3">
    <source>
        <dbReference type="Proteomes" id="UP000787625"/>
    </source>
</evidence>
<gene>
    <name evidence="2" type="ORF">IAA93_01780</name>
</gene>
<organism evidence="2 3">
    <name type="scientific">Candidatus Avibacteroides avistercoris</name>
    <dbReference type="NCBI Taxonomy" id="2840690"/>
    <lineage>
        <taxon>Bacteria</taxon>
        <taxon>Pseudomonadati</taxon>
        <taxon>Bacteroidota</taxon>
        <taxon>Bacteroidia</taxon>
        <taxon>Bacteroidales</taxon>
        <taxon>Bacteroidaceae</taxon>
        <taxon>Bacteroidaceae incertae sedis</taxon>
        <taxon>Candidatus Avibacteroides</taxon>
    </lineage>
</organism>
<reference evidence="2" key="2">
    <citation type="submission" date="2021-04" db="EMBL/GenBank/DDBJ databases">
        <authorList>
            <person name="Gilroy R."/>
        </authorList>
    </citation>
    <scope>NUCLEOTIDE SEQUENCE</scope>
    <source>
        <strain evidence="2">MalCec1-1739</strain>
    </source>
</reference>
<dbReference type="InterPro" id="IPR009589">
    <property type="entry name" value="PH_YyaB-like"/>
</dbReference>
<protein>
    <recommendedName>
        <fullName evidence="1">Uncharacterized protein YyaB-like PH domain-containing protein</fullName>
    </recommendedName>
</protein>
<dbReference type="Pfam" id="PF06713">
    <property type="entry name" value="bPH_4"/>
    <property type="match status" value="1"/>
</dbReference>
<dbReference type="Proteomes" id="UP000787625">
    <property type="component" value="Unassembled WGS sequence"/>
</dbReference>
<name>A0A9D2ZUE9_9BACT</name>